<evidence type="ECO:0000256" key="4">
    <source>
        <dbReference type="ARBA" id="ARBA00022553"/>
    </source>
</evidence>
<dbReference type="SUPFAM" id="SSF47384">
    <property type="entry name" value="Homodimeric domain of signal transducing histidine kinase"/>
    <property type="match status" value="1"/>
</dbReference>
<evidence type="ECO:0000259" key="15">
    <source>
        <dbReference type="PROSITE" id="PS50109"/>
    </source>
</evidence>
<keyword evidence="9" id="KW-0902">Two-component regulatory system</keyword>
<reference evidence="17 18" key="1">
    <citation type="submission" date="2016-09" db="EMBL/GenBank/DDBJ databases">
        <title>Draft genome sequence for the type strain of Desulfuribacillus alkaliarsenatis AHT28, an obligately anaerobic, sulfidogenic bacterium isolated from Russian soda lake sediments.</title>
        <authorList>
            <person name="Abin C.A."/>
            <person name="Hollibaugh J.T."/>
        </authorList>
    </citation>
    <scope>NUCLEOTIDE SEQUENCE [LARGE SCALE GENOMIC DNA]</scope>
    <source>
        <strain evidence="17 18">AHT28</strain>
    </source>
</reference>
<dbReference type="EC" id="2.7.13.3" evidence="3"/>
<evidence type="ECO:0000256" key="3">
    <source>
        <dbReference type="ARBA" id="ARBA00012438"/>
    </source>
</evidence>
<dbReference type="RefSeq" id="WP_069643561.1">
    <property type="nucleotide sequence ID" value="NZ_MIJE01000031.1"/>
</dbReference>
<feature type="domain" description="HAMP" evidence="16">
    <location>
        <begin position="78"/>
        <end position="130"/>
    </location>
</feature>
<evidence type="ECO:0000256" key="11">
    <source>
        <dbReference type="ARBA" id="ARBA00023136"/>
    </source>
</evidence>
<evidence type="ECO:0000256" key="8">
    <source>
        <dbReference type="ARBA" id="ARBA00022989"/>
    </source>
</evidence>
<evidence type="ECO:0000259" key="16">
    <source>
        <dbReference type="PROSITE" id="PS50885"/>
    </source>
</evidence>
<evidence type="ECO:0000313" key="17">
    <source>
        <dbReference type="EMBL" id="OEF96552.1"/>
    </source>
</evidence>
<dbReference type="SUPFAM" id="SSF158472">
    <property type="entry name" value="HAMP domain-like"/>
    <property type="match status" value="1"/>
</dbReference>
<evidence type="ECO:0000256" key="14">
    <source>
        <dbReference type="SAM" id="Phobius"/>
    </source>
</evidence>
<dbReference type="CDD" id="cd06225">
    <property type="entry name" value="HAMP"/>
    <property type="match status" value="1"/>
</dbReference>
<evidence type="ECO:0000313" key="18">
    <source>
        <dbReference type="Proteomes" id="UP000094296"/>
    </source>
</evidence>
<dbReference type="PANTHER" id="PTHR45528">
    <property type="entry name" value="SENSOR HISTIDINE KINASE CPXA"/>
    <property type="match status" value="1"/>
</dbReference>
<dbReference type="SMART" id="SM00388">
    <property type="entry name" value="HisKA"/>
    <property type="match status" value="1"/>
</dbReference>
<dbReference type="PROSITE" id="PS50885">
    <property type="entry name" value="HAMP"/>
    <property type="match status" value="1"/>
</dbReference>
<dbReference type="PANTHER" id="PTHR45528:SF11">
    <property type="entry name" value="HISTIDINE KINASE"/>
    <property type="match status" value="1"/>
</dbReference>
<dbReference type="SMART" id="SM00304">
    <property type="entry name" value="HAMP"/>
    <property type="match status" value="1"/>
</dbReference>
<keyword evidence="4" id="KW-0597">Phosphoprotein</keyword>
<dbReference type="PROSITE" id="PS50109">
    <property type="entry name" value="HIS_KIN"/>
    <property type="match status" value="1"/>
</dbReference>
<sequence length="352" mass="39490">MIKNLSNSIRAKGTVIAIGIMFLACVISFGFMTALFMAVHYNDNLSIAEAHELFRYYMIATLILCIVLGSSLLYLAIRKVSEPIIRISNATKEVAKGDFSIKIDYLSNDEIGVLAKNFNKMTTELGNMEYLRKDFISNVSHELKTPVASIQGFAEMLQNKNLSEENVHVYTTIIIEETKRLSNLSANMLRLSMLDHQSIPESGKLFSLDEQIRRAIVLLEEKWTKRNLELAIDLEKIDYTGDDSLTQQIWLNIIDNAIKFSRDSGTISIQAKKTADVVVVRIQDQGMGISDVDQERIFEKFYQADKSHSQEGSGLGLAIVKRIVEIHGGDIDFTSKVGQGTTFIITLPLPLE</sequence>
<keyword evidence="18" id="KW-1185">Reference proteome</keyword>
<gene>
    <name evidence="17" type="ORF">BHF68_07850</name>
</gene>
<dbReference type="InterPro" id="IPR004358">
    <property type="entry name" value="Sig_transdc_His_kin-like_C"/>
</dbReference>
<dbReference type="Gene3D" id="6.10.340.10">
    <property type="match status" value="1"/>
</dbReference>
<dbReference type="InterPro" id="IPR036097">
    <property type="entry name" value="HisK_dim/P_sf"/>
</dbReference>
<dbReference type="Pfam" id="PF00512">
    <property type="entry name" value="HisKA"/>
    <property type="match status" value="1"/>
</dbReference>
<accession>A0A1E5G0V9</accession>
<comment type="function">
    <text evidence="12">Member of the two-component regulatory system HssS/HssR involved in intracellular heme homeostasis and tempering of staphylococcal virulence. HssS functions as a heme sensor histidine kinase which is autophosphorylated at a histidine residue and transfers its phosphate group to an aspartate residue of HssR. HssR/HssS activates the expression of hrtAB, an efflux pump, in response to extracellular heme, hemin, hemoglobin or blood.</text>
</comment>
<evidence type="ECO:0000256" key="10">
    <source>
        <dbReference type="ARBA" id="ARBA00023026"/>
    </source>
</evidence>
<evidence type="ECO:0000256" key="9">
    <source>
        <dbReference type="ARBA" id="ARBA00023012"/>
    </source>
</evidence>
<dbReference type="Pfam" id="PF00672">
    <property type="entry name" value="HAMP"/>
    <property type="match status" value="1"/>
</dbReference>
<evidence type="ECO:0000256" key="7">
    <source>
        <dbReference type="ARBA" id="ARBA00022777"/>
    </source>
</evidence>
<dbReference type="AlphaFoldDB" id="A0A1E5G0V9"/>
<dbReference type="GO" id="GO:0005886">
    <property type="term" value="C:plasma membrane"/>
    <property type="evidence" value="ECO:0007669"/>
    <property type="project" value="TreeGrafter"/>
</dbReference>
<comment type="catalytic activity">
    <reaction evidence="1">
        <text>ATP + protein L-histidine = ADP + protein N-phospho-L-histidine.</text>
        <dbReference type="EC" id="2.7.13.3"/>
    </reaction>
</comment>
<keyword evidence="5" id="KW-0808">Transferase</keyword>
<evidence type="ECO:0000256" key="12">
    <source>
        <dbReference type="ARBA" id="ARBA00037219"/>
    </source>
</evidence>
<dbReference type="CDD" id="cd00082">
    <property type="entry name" value="HisKA"/>
    <property type="match status" value="1"/>
</dbReference>
<keyword evidence="8 14" id="KW-1133">Transmembrane helix</keyword>
<comment type="subcellular location">
    <subcellularLocation>
        <location evidence="2">Membrane</location>
        <topology evidence="2">Multi-pass membrane protein</topology>
    </subcellularLocation>
</comment>
<dbReference type="PROSITE" id="PS51257">
    <property type="entry name" value="PROKAR_LIPOPROTEIN"/>
    <property type="match status" value="1"/>
</dbReference>
<feature type="domain" description="Histidine kinase" evidence="15">
    <location>
        <begin position="138"/>
        <end position="351"/>
    </location>
</feature>
<protein>
    <recommendedName>
        <fullName evidence="13">Heme sensor protein HssS</fullName>
        <ecNumber evidence="3">2.7.13.3</ecNumber>
    </recommendedName>
</protein>
<dbReference type="Gene3D" id="3.30.565.10">
    <property type="entry name" value="Histidine kinase-like ATPase, C-terminal domain"/>
    <property type="match status" value="1"/>
</dbReference>
<dbReference type="InterPro" id="IPR003594">
    <property type="entry name" value="HATPase_dom"/>
</dbReference>
<evidence type="ECO:0000256" key="2">
    <source>
        <dbReference type="ARBA" id="ARBA00004141"/>
    </source>
</evidence>
<evidence type="ECO:0000256" key="6">
    <source>
        <dbReference type="ARBA" id="ARBA00022692"/>
    </source>
</evidence>
<evidence type="ECO:0000256" key="13">
    <source>
        <dbReference type="ARBA" id="ARBA00040841"/>
    </source>
</evidence>
<dbReference type="CDD" id="cd00075">
    <property type="entry name" value="HATPase"/>
    <property type="match status" value="1"/>
</dbReference>
<dbReference type="GO" id="GO:0000155">
    <property type="term" value="F:phosphorelay sensor kinase activity"/>
    <property type="evidence" value="ECO:0007669"/>
    <property type="project" value="InterPro"/>
</dbReference>
<feature type="transmembrane region" description="Helical" evidence="14">
    <location>
        <begin position="12"/>
        <end position="36"/>
    </location>
</feature>
<dbReference type="STRING" id="766136.BHF68_07850"/>
<dbReference type="Pfam" id="PF02518">
    <property type="entry name" value="HATPase_c"/>
    <property type="match status" value="1"/>
</dbReference>
<keyword evidence="7 17" id="KW-0418">Kinase</keyword>
<keyword evidence="10" id="KW-0843">Virulence</keyword>
<organism evidence="17 18">
    <name type="scientific">Desulfuribacillus alkaliarsenatis</name>
    <dbReference type="NCBI Taxonomy" id="766136"/>
    <lineage>
        <taxon>Bacteria</taxon>
        <taxon>Bacillati</taxon>
        <taxon>Bacillota</taxon>
        <taxon>Desulfuribacillia</taxon>
        <taxon>Desulfuribacillales</taxon>
        <taxon>Desulfuribacillaceae</taxon>
        <taxon>Desulfuribacillus</taxon>
    </lineage>
</organism>
<dbReference type="InterPro" id="IPR036890">
    <property type="entry name" value="HATPase_C_sf"/>
</dbReference>
<name>A0A1E5G0V9_9FIRM</name>
<dbReference type="Proteomes" id="UP000094296">
    <property type="component" value="Unassembled WGS sequence"/>
</dbReference>
<keyword evidence="11 14" id="KW-0472">Membrane</keyword>
<dbReference type="InterPro" id="IPR003660">
    <property type="entry name" value="HAMP_dom"/>
</dbReference>
<dbReference type="SUPFAM" id="SSF55874">
    <property type="entry name" value="ATPase domain of HSP90 chaperone/DNA topoisomerase II/histidine kinase"/>
    <property type="match status" value="1"/>
</dbReference>
<dbReference type="InterPro" id="IPR005467">
    <property type="entry name" value="His_kinase_dom"/>
</dbReference>
<evidence type="ECO:0000256" key="1">
    <source>
        <dbReference type="ARBA" id="ARBA00000085"/>
    </source>
</evidence>
<dbReference type="FunFam" id="1.10.287.130:FF:000001">
    <property type="entry name" value="Two-component sensor histidine kinase"/>
    <property type="match status" value="1"/>
</dbReference>
<dbReference type="EMBL" id="MIJE01000031">
    <property type="protein sequence ID" value="OEF96552.1"/>
    <property type="molecule type" value="Genomic_DNA"/>
</dbReference>
<dbReference type="Gene3D" id="1.10.287.130">
    <property type="match status" value="1"/>
</dbReference>
<comment type="caution">
    <text evidence="17">The sequence shown here is derived from an EMBL/GenBank/DDBJ whole genome shotgun (WGS) entry which is preliminary data.</text>
</comment>
<evidence type="ECO:0000256" key="5">
    <source>
        <dbReference type="ARBA" id="ARBA00022679"/>
    </source>
</evidence>
<dbReference type="InterPro" id="IPR003661">
    <property type="entry name" value="HisK_dim/P_dom"/>
</dbReference>
<keyword evidence="6 14" id="KW-0812">Transmembrane</keyword>
<dbReference type="PRINTS" id="PR00344">
    <property type="entry name" value="BCTRLSENSOR"/>
</dbReference>
<feature type="transmembrane region" description="Helical" evidence="14">
    <location>
        <begin position="56"/>
        <end position="77"/>
    </location>
</feature>
<dbReference type="InterPro" id="IPR050398">
    <property type="entry name" value="HssS/ArlS-like"/>
</dbReference>
<dbReference type="SMART" id="SM00387">
    <property type="entry name" value="HATPase_c"/>
    <property type="match status" value="1"/>
</dbReference>
<proteinExistence type="predicted"/>
<dbReference type="FunFam" id="3.30.565.10:FF:000006">
    <property type="entry name" value="Sensor histidine kinase WalK"/>
    <property type="match status" value="1"/>
</dbReference>